<organism evidence="1 2">
    <name type="scientific">Actinomadura rayongensis</name>
    <dbReference type="NCBI Taxonomy" id="1429076"/>
    <lineage>
        <taxon>Bacteria</taxon>
        <taxon>Bacillati</taxon>
        <taxon>Actinomycetota</taxon>
        <taxon>Actinomycetes</taxon>
        <taxon>Streptosporangiales</taxon>
        <taxon>Thermomonosporaceae</taxon>
        <taxon>Actinomadura</taxon>
    </lineage>
</organism>
<reference evidence="1 2" key="1">
    <citation type="submission" date="2019-12" db="EMBL/GenBank/DDBJ databases">
        <title>Nocardia macrotermitis sp. nov. and Nocardia aurantia sp. nov., isolated from the gut of the fungus growing-termite Macrotermes natalensis.</title>
        <authorList>
            <person name="Christine B."/>
            <person name="Rene B."/>
        </authorList>
    </citation>
    <scope>NUCLEOTIDE SEQUENCE [LARGE SCALE GENOMIC DNA]</scope>
    <source>
        <strain evidence="1 2">DSM 102126</strain>
    </source>
</reference>
<comment type="caution">
    <text evidence="1">The sequence shown here is derived from an EMBL/GenBank/DDBJ whole genome shotgun (WGS) entry which is preliminary data.</text>
</comment>
<dbReference type="Proteomes" id="UP000431901">
    <property type="component" value="Unassembled WGS sequence"/>
</dbReference>
<dbReference type="EMBL" id="WUTW01000002">
    <property type="protein sequence ID" value="MXQ65701.1"/>
    <property type="molecule type" value="Genomic_DNA"/>
</dbReference>
<keyword evidence="2" id="KW-1185">Reference proteome</keyword>
<dbReference type="AlphaFoldDB" id="A0A6I4W899"/>
<accession>A0A6I4W899</accession>
<name>A0A6I4W899_9ACTN</name>
<protein>
    <submittedName>
        <fullName evidence="1">Uncharacterized protein</fullName>
    </submittedName>
</protein>
<sequence>MSDAVEQAANRLLKGIVSDELLGPYVRLLQHGGCSPEEAADLLGGVGQVEALRGAGMAHVQPPSSGLAEAGPLGRLVRVLSDRWRSGIFRVR</sequence>
<proteinExistence type="predicted"/>
<evidence type="ECO:0000313" key="1">
    <source>
        <dbReference type="EMBL" id="MXQ65701.1"/>
    </source>
</evidence>
<evidence type="ECO:0000313" key="2">
    <source>
        <dbReference type="Proteomes" id="UP000431901"/>
    </source>
</evidence>
<dbReference type="RefSeq" id="WP_161103761.1">
    <property type="nucleotide sequence ID" value="NZ_JBHLYI010000006.1"/>
</dbReference>
<gene>
    <name evidence="1" type="ORF">GQ466_16865</name>
</gene>